<proteinExistence type="predicted"/>
<organism evidence="1 2">
    <name type="scientific">Rhynchosporium agropyri</name>
    <dbReference type="NCBI Taxonomy" id="914238"/>
    <lineage>
        <taxon>Eukaryota</taxon>
        <taxon>Fungi</taxon>
        <taxon>Dikarya</taxon>
        <taxon>Ascomycota</taxon>
        <taxon>Pezizomycotina</taxon>
        <taxon>Leotiomycetes</taxon>
        <taxon>Helotiales</taxon>
        <taxon>Ploettnerulaceae</taxon>
        <taxon>Rhynchosporium</taxon>
    </lineage>
</organism>
<sequence>MAGDIGRLQLLATLQVVTLTNHGSPSLSFSLLVFLAASPLLSQGHLVLQNHYSRDLCNENVAQDVSRSQEVDTIDIS</sequence>
<evidence type="ECO:0000313" key="2">
    <source>
        <dbReference type="Proteomes" id="UP000178912"/>
    </source>
</evidence>
<gene>
    <name evidence="1" type="ORF">RAG0_04672</name>
</gene>
<name>A0A1E1KA72_9HELO</name>
<protein>
    <submittedName>
        <fullName evidence="1">Uncharacterized protein</fullName>
    </submittedName>
</protein>
<dbReference type="AlphaFoldDB" id="A0A1E1KA72"/>
<accession>A0A1E1KA72</accession>
<dbReference type="Proteomes" id="UP000178912">
    <property type="component" value="Unassembled WGS sequence"/>
</dbReference>
<evidence type="ECO:0000313" key="1">
    <source>
        <dbReference type="EMBL" id="CZS94830.1"/>
    </source>
</evidence>
<reference evidence="2" key="1">
    <citation type="submission" date="2016-03" db="EMBL/GenBank/DDBJ databases">
        <authorList>
            <person name="Guldener U."/>
        </authorList>
    </citation>
    <scope>NUCLEOTIDE SEQUENCE [LARGE SCALE GENOMIC DNA]</scope>
    <source>
        <strain evidence="2">04CH-RAC-A.6.1</strain>
    </source>
</reference>
<keyword evidence="2" id="KW-1185">Reference proteome</keyword>
<dbReference type="EMBL" id="FJUX01000020">
    <property type="protein sequence ID" value="CZS94830.1"/>
    <property type="molecule type" value="Genomic_DNA"/>
</dbReference>